<protein>
    <recommendedName>
        <fullName evidence="4">Lipid droplet-associated perilipin protein</fullName>
    </recommendedName>
</protein>
<accession>A0A8H5BF39</accession>
<dbReference type="EMBL" id="JAACJJ010000028">
    <property type="protein sequence ID" value="KAF5321323.1"/>
    <property type="molecule type" value="Genomic_DNA"/>
</dbReference>
<dbReference type="OrthoDB" id="376826at2759"/>
<organism evidence="2 3">
    <name type="scientific">Psilocybe cf. subviscida</name>
    <dbReference type="NCBI Taxonomy" id="2480587"/>
    <lineage>
        <taxon>Eukaryota</taxon>
        <taxon>Fungi</taxon>
        <taxon>Dikarya</taxon>
        <taxon>Basidiomycota</taxon>
        <taxon>Agaricomycotina</taxon>
        <taxon>Agaricomycetes</taxon>
        <taxon>Agaricomycetidae</taxon>
        <taxon>Agaricales</taxon>
        <taxon>Agaricineae</taxon>
        <taxon>Strophariaceae</taxon>
        <taxon>Psilocybe</taxon>
    </lineage>
</organism>
<dbReference type="Proteomes" id="UP000567179">
    <property type="component" value="Unassembled WGS sequence"/>
</dbReference>
<comment type="caution">
    <text evidence="2">The sequence shown here is derived from an EMBL/GenBank/DDBJ whole genome shotgun (WGS) entry which is preliminary data.</text>
</comment>
<evidence type="ECO:0000313" key="2">
    <source>
        <dbReference type="EMBL" id="KAF5321323.1"/>
    </source>
</evidence>
<evidence type="ECO:0000256" key="1">
    <source>
        <dbReference type="SAM" id="MobiDB-lite"/>
    </source>
</evidence>
<name>A0A8H5BF39_9AGAR</name>
<evidence type="ECO:0008006" key="4">
    <source>
        <dbReference type="Google" id="ProtNLM"/>
    </source>
</evidence>
<feature type="region of interest" description="Disordered" evidence="1">
    <location>
        <begin position="348"/>
        <end position="409"/>
    </location>
</feature>
<sequence length="409" mass="44382">MATTTEAPVQAQGPELTVLTRVASIPLISSSLVTINDALSNNTYTRSPYNHAKGLSTSAYKFTEPLQVKLAPLIVKADTYANKAVDVVESRYPYPFKAQPEEVATYVRERKESTTNYVNEYVNGQVNTVNKTIDERVRSPALSVAHGIDQRFTPIVDYIEVAVGRLNNSEAGPSTPPDVQYQYQRALALSKTLGDNLYVYSNEQLKHLQAQSVIAQRATETANNISAIATSSLSTAQARIHTLSESMLSELQRLQTSSSSLSTSLQQSLQTSRSQLQSQIPQIQQSYADLHAAIAATVNELSAILTTKDLPIQEKVSKIGKEVQERVNPLLETVRKGVSDVLAKADVHQEEVKEDATNEKPTPVELEGPAAHAGENGTPTYAAVAAEPPTEDTSVVESNGHPVLEADKS</sequence>
<dbReference type="SUPFAM" id="SSF58113">
    <property type="entry name" value="Apolipoprotein A-I"/>
    <property type="match status" value="1"/>
</dbReference>
<reference evidence="2 3" key="1">
    <citation type="journal article" date="2020" name="ISME J.">
        <title>Uncovering the hidden diversity of litter-decomposition mechanisms in mushroom-forming fungi.</title>
        <authorList>
            <person name="Floudas D."/>
            <person name="Bentzer J."/>
            <person name="Ahren D."/>
            <person name="Johansson T."/>
            <person name="Persson P."/>
            <person name="Tunlid A."/>
        </authorList>
    </citation>
    <scope>NUCLEOTIDE SEQUENCE [LARGE SCALE GENOMIC DNA]</scope>
    <source>
        <strain evidence="2 3">CBS 101986</strain>
    </source>
</reference>
<feature type="compositionally biased region" description="Basic and acidic residues" evidence="1">
    <location>
        <begin position="348"/>
        <end position="358"/>
    </location>
</feature>
<keyword evidence="3" id="KW-1185">Reference proteome</keyword>
<dbReference type="AlphaFoldDB" id="A0A8H5BF39"/>
<proteinExistence type="predicted"/>
<gene>
    <name evidence="2" type="ORF">D9619_002043</name>
</gene>
<evidence type="ECO:0000313" key="3">
    <source>
        <dbReference type="Proteomes" id="UP000567179"/>
    </source>
</evidence>